<dbReference type="AlphaFoldDB" id="A0A9P4IVA4"/>
<gene>
    <name evidence="2" type="ORF">K461DRAFT_174826</name>
</gene>
<dbReference type="Proteomes" id="UP000799439">
    <property type="component" value="Unassembled WGS sequence"/>
</dbReference>
<accession>A0A9P4IVA4</accession>
<evidence type="ECO:0000256" key="1">
    <source>
        <dbReference type="SAM" id="SignalP"/>
    </source>
</evidence>
<proteinExistence type="predicted"/>
<keyword evidence="3" id="KW-1185">Reference proteome</keyword>
<feature type="chain" id="PRO_5040237221" description="Secreted protein" evidence="1">
    <location>
        <begin position="27"/>
        <end position="143"/>
    </location>
</feature>
<dbReference type="EMBL" id="ML996089">
    <property type="protein sequence ID" value="KAF2150316.1"/>
    <property type="molecule type" value="Genomic_DNA"/>
</dbReference>
<dbReference type="OrthoDB" id="39175at2759"/>
<reference evidence="2" key="1">
    <citation type="journal article" date="2020" name="Stud. Mycol.">
        <title>101 Dothideomycetes genomes: a test case for predicting lifestyles and emergence of pathogens.</title>
        <authorList>
            <person name="Haridas S."/>
            <person name="Albert R."/>
            <person name="Binder M."/>
            <person name="Bloem J."/>
            <person name="Labutti K."/>
            <person name="Salamov A."/>
            <person name="Andreopoulos B."/>
            <person name="Baker S."/>
            <person name="Barry K."/>
            <person name="Bills G."/>
            <person name="Bluhm B."/>
            <person name="Cannon C."/>
            <person name="Castanera R."/>
            <person name="Culley D."/>
            <person name="Daum C."/>
            <person name="Ezra D."/>
            <person name="Gonzalez J."/>
            <person name="Henrissat B."/>
            <person name="Kuo A."/>
            <person name="Liang C."/>
            <person name="Lipzen A."/>
            <person name="Lutzoni F."/>
            <person name="Magnuson J."/>
            <person name="Mondo S."/>
            <person name="Nolan M."/>
            <person name="Ohm R."/>
            <person name="Pangilinan J."/>
            <person name="Park H.-J."/>
            <person name="Ramirez L."/>
            <person name="Alfaro M."/>
            <person name="Sun H."/>
            <person name="Tritt A."/>
            <person name="Yoshinaga Y."/>
            <person name="Zwiers L.-H."/>
            <person name="Turgeon B."/>
            <person name="Goodwin S."/>
            <person name="Spatafora J."/>
            <person name="Crous P."/>
            <person name="Grigoriev I."/>
        </authorList>
    </citation>
    <scope>NUCLEOTIDE SEQUENCE</scope>
    <source>
        <strain evidence="2">CBS 260.36</strain>
    </source>
</reference>
<name>A0A9P4IVA4_9PEZI</name>
<evidence type="ECO:0000313" key="3">
    <source>
        <dbReference type="Proteomes" id="UP000799439"/>
    </source>
</evidence>
<evidence type="ECO:0000313" key="2">
    <source>
        <dbReference type="EMBL" id="KAF2150316.1"/>
    </source>
</evidence>
<protein>
    <recommendedName>
        <fullName evidence="4">Secreted protein</fullName>
    </recommendedName>
</protein>
<comment type="caution">
    <text evidence="2">The sequence shown here is derived from an EMBL/GenBank/DDBJ whole genome shotgun (WGS) entry which is preliminary data.</text>
</comment>
<keyword evidence="1" id="KW-0732">Signal</keyword>
<evidence type="ECO:0008006" key="4">
    <source>
        <dbReference type="Google" id="ProtNLM"/>
    </source>
</evidence>
<sequence>MPDYDMQTYISPWLILLLRIMPGIDAALCVSDEPFRISLHDLLFESVCRNTSPSVDDWIMNWFENATTSSGCAQSGAGADRNMQLINLIRDGRAHGRDIFCCFVYGGGSYDGDKVPLRCITYGRDRGTARMFCESPVITAFSS</sequence>
<organism evidence="2 3">
    <name type="scientific">Myriangium duriaei CBS 260.36</name>
    <dbReference type="NCBI Taxonomy" id="1168546"/>
    <lineage>
        <taxon>Eukaryota</taxon>
        <taxon>Fungi</taxon>
        <taxon>Dikarya</taxon>
        <taxon>Ascomycota</taxon>
        <taxon>Pezizomycotina</taxon>
        <taxon>Dothideomycetes</taxon>
        <taxon>Dothideomycetidae</taxon>
        <taxon>Myriangiales</taxon>
        <taxon>Myriangiaceae</taxon>
        <taxon>Myriangium</taxon>
    </lineage>
</organism>
<feature type="signal peptide" evidence="1">
    <location>
        <begin position="1"/>
        <end position="26"/>
    </location>
</feature>